<feature type="region of interest" description="Disordered" evidence="1">
    <location>
        <begin position="1"/>
        <end position="25"/>
    </location>
</feature>
<comment type="caution">
    <text evidence="3">The sequence shown here is derived from an EMBL/GenBank/DDBJ whole genome shotgun (WGS) entry which is preliminary data.</text>
</comment>
<gene>
    <name evidence="3" type="ORF">CLODIP_2_CD04339</name>
</gene>
<keyword evidence="4" id="KW-1185">Reference proteome</keyword>
<dbReference type="Proteomes" id="UP000494165">
    <property type="component" value="Unassembled WGS sequence"/>
</dbReference>
<evidence type="ECO:0008006" key="5">
    <source>
        <dbReference type="Google" id="ProtNLM"/>
    </source>
</evidence>
<protein>
    <recommendedName>
        <fullName evidence="5">VWFC domain-containing protein</fullName>
    </recommendedName>
</protein>
<dbReference type="OrthoDB" id="6602431at2759"/>
<keyword evidence="2" id="KW-0732">Signal</keyword>
<proteinExistence type="predicted"/>
<name>A0A8S1C8Q7_9INSE</name>
<evidence type="ECO:0000313" key="3">
    <source>
        <dbReference type="EMBL" id="CAB3367182.1"/>
    </source>
</evidence>
<feature type="chain" id="PRO_5035841371" description="VWFC domain-containing protein" evidence="2">
    <location>
        <begin position="50"/>
        <end position="159"/>
    </location>
</feature>
<evidence type="ECO:0000256" key="1">
    <source>
        <dbReference type="SAM" id="MobiDB-lite"/>
    </source>
</evidence>
<evidence type="ECO:0000256" key="2">
    <source>
        <dbReference type="SAM" id="SignalP"/>
    </source>
</evidence>
<dbReference type="AlphaFoldDB" id="A0A8S1C8Q7"/>
<organism evidence="3 4">
    <name type="scientific">Cloeon dipterum</name>
    <dbReference type="NCBI Taxonomy" id="197152"/>
    <lineage>
        <taxon>Eukaryota</taxon>
        <taxon>Metazoa</taxon>
        <taxon>Ecdysozoa</taxon>
        <taxon>Arthropoda</taxon>
        <taxon>Hexapoda</taxon>
        <taxon>Insecta</taxon>
        <taxon>Pterygota</taxon>
        <taxon>Palaeoptera</taxon>
        <taxon>Ephemeroptera</taxon>
        <taxon>Pisciforma</taxon>
        <taxon>Baetidae</taxon>
        <taxon>Cloeon</taxon>
    </lineage>
</organism>
<dbReference type="GO" id="GO:0016020">
    <property type="term" value="C:membrane"/>
    <property type="evidence" value="ECO:0007669"/>
    <property type="project" value="TreeGrafter"/>
</dbReference>
<dbReference type="PANTHER" id="PTHR15256:SF6">
    <property type="entry name" value="INTEGRAL MEMBRANE PROTEIN DGCR2_IDD"/>
    <property type="match status" value="1"/>
</dbReference>
<sequence length="159" mass="16935">MPRERASSARGAPASMRPSLTSSPPPSSPLPLLLLLALCCCSLLPLADGVEEDCVDFQGNTVQHGLLYVPGPSVCSLCVCYHSEPMWCKAIYCDPPYGCKKWRVLERCCEFQCLDEPSPTGDELLVSPPEPTAATSAASVAVSAATAPLLLLSWLCSLH</sequence>
<feature type="signal peptide" evidence="2">
    <location>
        <begin position="1"/>
        <end position="49"/>
    </location>
</feature>
<evidence type="ECO:0000313" key="4">
    <source>
        <dbReference type="Proteomes" id="UP000494165"/>
    </source>
</evidence>
<reference evidence="3 4" key="1">
    <citation type="submission" date="2020-04" db="EMBL/GenBank/DDBJ databases">
        <authorList>
            <person name="Alioto T."/>
            <person name="Alioto T."/>
            <person name="Gomez Garrido J."/>
        </authorList>
    </citation>
    <scope>NUCLEOTIDE SEQUENCE [LARGE SCALE GENOMIC DNA]</scope>
</reference>
<dbReference type="PANTHER" id="PTHR15256">
    <property type="entry name" value="INTEGRAL MEMBRANE PROTEIN DGCR2/IDD"/>
    <property type="match status" value="1"/>
</dbReference>
<dbReference type="InterPro" id="IPR042378">
    <property type="entry name" value="IDD"/>
</dbReference>
<accession>A0A8S1C8Q7</accession>
<dbReference type="EMBL" id="CADEPI010000029">
    <property type="protein sequence ID" value="CAB3367182.1"/>
    <property type="molecule type" value="Genomic_DNA"/>
</dbReference>